<feature type="region of interest" description="Disordered" evidence="6">
    <location>
        <begin position="218"/>
        <end position="328"/>
    </location>
</feature>
<dbReference type="GO" id="GO:0090575">
    <property type="term" value="C:RNA polymerase II transcription regulator complex"/>
    <property type="evidence" value="ECO:0007669"/>
    <property type="project" value="TreeGrafter"/>
</dbReference>
<dbReference type="GO" id="GO:0046983">
    <property type="term" value="F:protein dimerization activity"/>
    <property type="evidence" value="ECO:0007669"/>
    <property type="project" value="InterPro"/>
</dbReference>
<feature type="region of interest" description="Disordered" evidence="6">
    <location>
        <begin position="65"/>
        <end position="110"/>
    </location>
</feature>
<evidence type="ECO:0000256" key="2">
    <source>
        <dbReference type="ARBA" id="ARBA00023125"/>
    </source>
</evidence>
<dbReference type="EMBL" id="JANBTX010000222">
    <property type="protein sequence ID" value="KAJ2684273.1"/>
    <property type="molecule type" value="Genomic_DNA"/>
</dbReference>
<evidence type="ECO:0000256" key="4">
    <source>
        <dbReference type="ARBA" id="ARBA00023163"/>
    </source>
</evidence>
<evidence type="ECO:0000313" key="8">
    <source>
        <dbReference type="EMBL" id="KAJ2684273.1"/>
    </source>
</evidence>
<feature type="domain" description="BHLH" evidence="7">
    <location>
        <begin position="104"/>
        <end position="156"/>
    </location>
</feature>
<dbReference type="Pfam" id="PF00010">
    <property type="entry name" value="HLH"/>
    <property type="match status" value="1"/>
</dbReference>
<dbReference type="Gene3D" id="4.10.280.10">
    <property type="entry name" value="Helix-loop-helix DNA-binding domain"/>
    <property type="match status" value="1"/>
</dbReference>
<sequence>MSFQPHANYLFLNPFTPEAAASGAQQQTSDGVATGGSSGYFVGGSMMSGNSLCSPPGGPMMMVEMGQHRPGGHLTTTAQVSGADNERNPSPSSTHSVSSFDYAQRRAAHNAVERARRESLNGQFQDLASAVPTLVHIKRPSKATIVEKSLDYIRSFREHLAGRDLYIRKLQVRNLALHDQVNHLRSQLGLEPISESAEPGLPPTTSVPLLPVDATLSVKEETEEEDDDEEEKEDDDRPRKKRPSTSPHKPSNSVQTSLSLSPPTAKSEQTQKPNRRRQQSLDLRVALEKSTGRPVLRVQTAALPKQTPAGDGADFGASPNSASPLRSSPLSAPVLQFVAPLANAKAAVPMAANFMYSHHPSVSQVPMGGGAYHPSNAAAVAAAAFVAHAGVAQQLQVPPNQAFPALMTLGNAPMTAAQFNSVMGLNAVPNPSSSSLQVNSMSGFMTQTNPDHSPAASLGLIDMSSFSTMFAPVSASSASPPMTEADVAQGINANQFNP</sequence>
<accession>A0A9W8GFD3</accession>
<feature type="compositionally biased region" description="Acidic residues" evidence="6">
    <location>
        <begin position="221"/>
        <end position="234"/>
    </location>
</feature>
<organism evidence="8 9">
    <name type="scientific">Coemansia spiralis</name>
    <dbReference type="NCBI Taxonomy" id="417178"/>
    <lineage>
        <taxon>Eukaryota</taxon>
        <taxon>Fungi</taxon>
        <taxon>Fungi incertae sedis</taxon>
        <taxon>Zoopagomycota</taxon>
        <taxon>Kickxellomycotina</taxon>
        <taxon>Kickxellomycetes</taxon>
        <taxon>Kickxellales</taxon>
        <taxon>Kickxellaceae</taxon>
        <taxon>Coemansia</taxon>
    </lineage>
</organism>
<feature type="compositionally biased region" description="Polar residues" evidence="6">
    <location>
        <begin position="244"/>
        <end position="272"/>
    </location>
</feature>
<dbReference type="PANTHER" id="PTHR10328:SF3">
    <property type="entry name" value="PROTEIN MAX"/>
    <property type="match status" value="1"/>
</dbReference>
<feature type="compositionally biased region" description="Low complexity" evidence="6">
    <location>
        <begin position="90"/>
        <end position="99"/>
    </location>
</feature>
<evidence type="ECO:0000259" key="7">
    <source>
        <dbReference type="PROSITE" id="PS50888"/>
    </source>
</evidence>
<evidence type="ECO:0000256" key="3">
    <source>
        <dbReference type="ARBA" id="ARBA00023159"/>
    </source>
</evidence>
<proteinExistence type="predicted"/>
<keyword evidence="5" id="KW-0539">Nucleus</keyword>
<evidence type="ECO:0000313" key="9">
    <source>
        <dbReference type="Proteomes" id="UP001151516"/>
    </source>
</evidence>
<evidence type="ECO:0000256" key="5">
    <source>
        <dbReference type="ARBA" id="ARBA00023242"/>
    </source>
</evidence>
<dbReference type="GO" id="GO:0003677">
    <property type="term" value="F:DNA binding"/>
    <property type="evidence" value="ECO:0007669"/>
    <property type="project" value="UniProtKB-KW"/>
</dbReference>
<keyword evidence="3" id="KW-0010">Activator</keyword>
<dbReference type="Proteomes" id="UP001151516">
    <property type="component" value="Unassembled WGS sequence"/>
</dbReference>
<gene>
    <name evidence="8" type="ORF">IWW39_005011</name>
</gene>
<dbReference type="GO" id="GO:0045944">
    <property type="term" value="P:positive regulation of transcription by RNA polymerase II"/>
    <property type="evidence" value="ECO:0007669"/>
    <property type="project" value="TreeGrafter"/>
</dbReference>
<dbReference type="InterPro" id="IPR011598">
    <property type="entry name" value="bHLH_dom"/>
</dbReference>
<keyword evidence="9" id="KW-1185">Reference proteome</keyword>
<evidence type="ECO:0000256" key="1">
    <source>
        <dbReference type="ARBA" id="ARBA00023015"/>
    </source>
</evidence>
<dbReference type="InterPro" id="IPR036638">
    <property type="entry name" value="HLH_DNA-bd_sf"/>
</dbReference>
<keyword evidence="2" id="KW-0238">DNA-binding</keyword>
<dbReference type="PROSITE" id="PS50888">
    <property type="entry name" value="BHLH"/>
    <property type="match status" value="1"/>
</dbReference>
<dbReference type="AlphaFoldDB" id="A0A9W8GFD3"/>
<dbReference type="SMART" id="SM00353">
    <property type="entry name" value="HLH"/>
    <property type="match status" value="1"/>
</dbReference>
<feature type="compositionally biased region" description="Low complexity" evidence="6">
    <location>
        <begin position="317"/>
        <end position="328"/>
    </location>
</feature>
<reference evidence="8" key="1">
    <citation type="submission" date="2022-07" db="EMBL/GenBank/DDBJ databases">
        <title>Phylogenomic reconstructions and comparative analyses of Kickxellomycotina fungi.</title>
        <authorList>
            <person name="Reynolds N.K."/>
            <person name="Stajich J.E."/>
            <person name="Barry K."/>
            <person name="Grigoriev I.V."/>
            <person name="Crous P."/>
            <person name="Smith M.E."/>
        </authorList>
    </citation>
    <scope>NUCLEOTIDE SEQUENCE</scope>
    <source>
        <strain evidence="8">CBS 109367</strain>
    </source>
</reference>
<protein>
    <recommendedName>
        <fullName evidence="7">BHLH domain-containing protein</fullName>
    </recommendedName>
</protein>
<dbReference type="OrthoDB" id="8964853at2759"/>
<dbReference type="GO" id="GO:0003700">
    <property type="term" value="F:DNA-binding transcription factor activity"/>
    <property type="evidence" value="ECO:0007669"/>
    <property type="project" value="TreeGrafter"/>
</dbReference>
<dbReference type="PANTHER" id="PTHR10328">
    <property type="entry name" value="PROTEIN MAX MYC-ASSOCIATED FACTOR X"/>
    <property type="match status" value="1"/>
</dbReference>
<keyword evidence="1" id="KW-0805">Transcription regulation</keyword>
<dbReference type="SUPFAM" id="SSF47459">
    <property type="entry name" value="HLH, helix-loop-helix DNA-binding domain"/>
    <property type="match status" value="1"/>
</dbReference>
<evidence type="ECO:0000256" key="6">
    <source>
        <dbReference type="SAM" id="MobiDB-lite"/>
    </source>
</evidence>
<comment type="caution">
    <text evidence="8">The sequence shown here is derived from an EMBL/GenBank/DDBJ whole genome shotgun (WGS) entry which is preliminary data.</text>
</comment>
<keyword evidence="4" id="KW-0804">Transcription</keyword>
<name>A0A9W8GFD3_9FUNG</name>